<dbReference type="PANTHER" id="PTHR11482:SF6">
    <property type="entry name" value="ORNITHINE DECARBOXYLASE 1-RELATED"/>
    <property type="match status" value="1"/>
</dbReference>
<dbReference type="Pfam" id="PF02784">
    <property type="entry name" value="Orn_Arg_deC_N"/>
    <property type="match status" value="1"/>
</dbReference>
<dbReference type="InterPro" id="IPR002433">
    <property type="entry name" value="Orn_de-COase"/>
</dbReference>
<dbReference type="FunFam" id="3.20.20.10:FF:000008">
    <property type="entry name" value="Ornithine decarboxylase"/>
    <property type="match status" value="1"/>
</dbReference>
<comment type="cofactor">
    <cofactor evidence="1 8">
        <name>pyridoxal 5'-phosphate</name>
        <dbReference type="ChEBI" id="CHEBI:597326"/>
    </cofactor>
</comment>
<dbReference type="SUPFAM" id="SSF51419">
    <property type="entry name" value="PLP-binding barrel"/>
    <property type="match status" value="1"/>
</dbReference>
<feature type="domain" description="Orn/DAP/Arg decarboxylase 2 N-terminal" evidence="9">
    <location>
        <begin position="46"/>
        <end position="278"/>
    </location>
</feature>
<name>A0A450U4V0_9GAMM</name>
<dbReference type="InterPro" id="IPR022644">
    <property type="entry name" value="De-COase2_N"/>
</dbReference>
<evidence type="ECO:0000256" key="1">
    <source>
        <dbReference type="ARBA" id="ARBA00001933"/>
    </source>
</evidence>
<evidence type="ECO:0000256" key="6">
    <source>
        <dbReference type="ARBA" id="ARBA00034138"/>
    </source>
</evidence>
<dbReference type="GO" id="GO:0033387">
    <property type="term" value="P:putrescine biosynthetic process from arginine, via ornithine"/>
    <property type="evidence" value="ECO:0007669"/>
    <property type="project" value="TreeGrafter"/>
</dbReference>
<dbReference type="InterPro" id="IPR022653">
    <property type="entry name" value="De-COase2_pyr-phos_BS"/>
</dbReference>
<dbReference type="GO" id="GO:0004586">
    <property type="term" value="F:ornithine decarboxylase activity"/>
    <property type="evidence" value="ECO:0007669"/>
    <property type="project" value="UniProtKB-EC"/>
</dbReference>
<dbReference type="CDD" id="cd00622">
    <property type="entry name" value="PLPDE_III_ODC"/>
    <property type="match status" value="1"/>
</dbReference>
<evidence type="ECO:0000256" key="7">
    <source>
        <dbReference type="ARBA" id="ARBA00049127"/>
    </source>
</evidence>
<keyword evidence="3 8" id="KW-0663">Pyridoxal phosphate</keyword>
<dbReference type="InterPro" id="IPR029066">
    <property type="entry name" value="PLP-binding_barrel"/>
</dbReference>
<dbReference type="EMBL" id="CAADFF010000001">
    <property type="protein sequence ID" value="VFJ86033.1"/>
    <property type="molecule type" value="Genomic_DNA"/>
</dbReference>
<evidence type="ECO:0000256" key="4">
    <source>
        <dbReference type="ARBA" id="ARBA00023239"/>
    </source>
</evidence>
<dbReference type="EC" id="4.1.1.17" evidence="6"/>
<sequence>MHQGPPRFSLGAKRQYVLSIMDPTNLDVAELVAEYGSPLVVVSERKLAENLQGLQAALPRVRLYYAVKANPTSGLLRALARIGSGFDIASLGELDRVSDLGVPARDIIYTNPIKRPNEIESAYQAGVDTFFYDNPSELDKIARAAPGVGVMLRLSVNNPDCVVDLGAKFGCAHDEAEPLLMAALERGLTPRGLCFHVGSQTSIPIPYLEMAVVCRDLFNKMALAGHPMSTLDIGGGFPVSYKTPMMEPSSFCKPIREAISGYFPDTEIIAEPGRAICATAALLVMRVIGKSRRQGMTWYYLDDGLYGTLSGMVFDKTNYGFQCMETKNPEPCVLAGPTCDSFDIIAKNEFMPVLEIGDIVVVHNVGAYSTAHTTRFNSTPAARILMID</sequence>
<keyword evidence="4" id="KW-0456">Lyase</keyword>
<evidence type="ECO:0000259" key="9">
    <source>
        <dbReference type="Pfam" id="PF02784"/>
    </source>
</evidence>
<accession>A0A450U4V0</accession>
<gene>
    <name evidence="10" type="ORF">BECKLFY1418B_GA0070995_100163</name>
</gene>
<evidence type="ECO:0000256" key="2">
    <source>
        <dbReference type="ARBA" id="ARBA00008872"/>
    </source>
</evidence>
<feature type="active site" description="Proton donor" evidence="8">
    <location>
        <position position="339"/>
    </location>
</feature>
<evidence type="ECO:0000256" key="8">
    <source>
        <dbReference type="PIRSR" id="PIRSR600183-50"/>
    </source>
</evidence>
<proteinExistence type="inferred from homology"/>
<dbReference type="PRINTS" id="PR01182">
    <property type="entry name" value="ORNDCRBXLASE"/>
</dbReference>
<comment type="pathway">
    <text evidence="5">Amine and polyamine biosynthesis; putrescine biosynthesis via L-ornithine pathway; putrescine from L-ornithine: step 1/1.</text>
</comment>
<dbReference type="PROSITE" id="PS00878">
    <property type="entry name" value="ODR_DC_2_1"/>
    <property type="match status" value="1"/>
</dbReference>
<dbReference type="AlphaFoldDB" id="A0A450U4V0"/>
<evidence type="ECO:0000313" key="10">
    <source>
        <dbReference type="EMBL" id="VFJ86033.1"/>
    </source>
</evidence>
<dbReference type="Gene3D" id="3.20.20.10">
    <property type="entry name" value="Alanine racemase"/>
    <property type="match status" value="1"/>
</dbReference>
<reference evidence="10" key="1">
    <citation type="submission" date="2019-02" db="EMBL/GenBank/DDBJ databases">
        <authorList>
            <person name="Gruber-Vodicka R. H."/>
            <person name="Seah K. B. B."/>
        </authorList>
    </citation>
    <scope>NUCLEOTIDE SEQUENCE</scope>
    <source>
        <strain evidence="10">BECK_M7</strain>
    </source>
</reference>
<protein>
    <recommendedName>
        <fullName evidence="6">ornithine decarboxylase</fullName>
        <ecNumber evidence="6">4.1.1.17</ecNumber>
    </recommendedName>
</protein>
<evidence type="ECO:0000256" key="5">
    <source>
        <dbReference type="ARBA" id="ARBA00034115"/>
    </source>
</evidence>
<dbReference type="PANTHER" id="PTHR11482">
    <property type="entry name" value="ARGININE/DIAMINOPIMELATE/ORNITHINE DECARBOXYLASE"/>
    <property type="match status" value="1"/>
</dbReference>
<comment type="similarity">
    <text evidence="2">Belongs to the Orn/Lys/Arg decarboxylase class-II family.</text>
</comment>
<dbReference type="InterPro" id="IPR000183">
    <property type="entry name" value="Orn/DAP/Arg_de-COase"/>
</dbReference>
<dbReference type="PRINTS" id="PR01179">
    <property type="entry name" value="ODADCRBXLASE"/>
</dbReference>
<evidence type="ECO:0000256" key="3">
    <source>
        <dbReference type="ARBA" id="ARBA00022898"/>
    </source>
</evidence>
<comment type="catalytic activity">
    <reaction evidence="7">
        <text>L-ornithine + H(+) = putrescine + CO2</text>
        <dbReference type="Rhea" id="RHEA:22964"/>
        <dbReference type="ChEBI" id="CHEBI:15378"/>
        <dbReference type="ChEBI" id="CHEBI:16526"/>
        <dbReference type="ChEBI" id="CHEBI:46911"/>
        <dbReference type="ChEBI" id="CHEBI:326268"/>
        <dbReference type="EC" id="4.1.1.17"/>
    </reaction>
</comment>
<dbReference type="SUPFAM" id="SSF50621">
    <property type="entry name" value="Alanine racemase C-terminal domain-like"/>
    <property type="match status" value="1"/>
</dbReference>
<dbReference type="InterPro" id="IPR009006">
    <property type="entry name" value="Ala_racemase/Decarboxylase_C"/>
</dbReference>
<feature type="modified residue" description="N6-(pyridoxal phosphate)lysine" evidence="8">
    <location>
        <position position="68"/>
    </location>
</feature>
<dbReference type="Gene3D" id="2.40.37.10">
    <property type="entry name" value="Lyase, Ornithine Decarboxylase, Chain A, domain 1"/>
    <property type="match status" value="1"/>
</dbReference>
<dbReference type="GO" id="GO:0005737">
    <property type="term" value="C:cytoplasm"/>
    <property type="evidence" value="ECO:0007669"/>
    <property type="project" value="TreeGrafter"/>
</dbReference>
<organism evidence="10">
    <name type="scientific">Candidatus Kentrum sp. LFY</name>
    <dbReference type="NCBI Taxonomy" id="2126342"/>
    <lineage>
        <taxon>Bacteria</taxon>
        <taxon>Pseudomonadati</taxon>
        <taxon>Pseudomonadota</taxon>
        <taxon>Gammaproteobacteria</taxon>
        <taxon>Candidatus Kentrum</taxon>
    </lineage>
</organism>